<evidence type="ECO:0000256" key="1">
    <source>
        <dbReference type="ARBA" id="ARBA00009922"/>
    </source>
</evidence>
<dbReference type="PROSITE" id="PS51198">
    <property type="entry name" value="UVRD_HELICASE_ATP_BIND"/>
    <property type="match status" value="1"/>
</dbReference>
<feature type="binding site" evidence="12">
    <location>
        <begin position="27"/>
        <end position="34"/>
    </location>
    <ligand>
        <name>ATP</name>
        <dbReference type="ChEBI" id="CHEBI:30616"/>
    </ligand>
</feature>
<comment type="catalytic activity">
    <reaction evidence="8">
        <text>Couples ATP hydrolysis with the unwinding of duplex DNA by translocating in the 3'-5' direction.</text>
        <dbReference type="EC" id="5.6.2.4"/>
    </reaction>
</comment>
<evidence type="ECO:0000256" key="5">
    <source>
        <dbReference type="ARBA" id="ARBA00022840"/>
    </source>
</evidence>
<dbReference type="PANTHER" id="PTHR11070:SF2">
    <property type="entry name" value="ATP-DEPENDENT DNA HELICASE SRS2"/>
    <property type="match status" value="1"/>
</dbReference>
<protein>
    <recommendedName>
        <fullName evidence="9">DNA 3'-5' helicase</fullName>
        <ecNumber evidence="9">5.6.2.4</ecNumber>
    </recommendedName>
    <alternativeName>
        <fullName evidence="10">DNA 3'-5' helicase II</fullName>
    </alternativeName>
</protein>
<evidence type="ECO:0000256" key="7">
    <source>
        <dbReference type="ARBA" id="ARBA00023235"/>
    </source>
</evidence>
<evidence type="ECO:0000313" key="16">
    <source>
        <dbReference type="EMBL" id="MBL0742888.1"/>
    </source>
</evidence>
<keyword evidence="6" id="KW-0238">DNA-binding</keyword>
<keyword evidence="2 12" id="KW-0547">Nucleotide-binding</keyword>
<dbReference type="PANTHER" id="PTHR11070">
    <property type="entry name" value="UVRD / RECB / PCRA DNA HELICASE FAMILY MEMBER"/>
    <property type="match status" value="1"/>
</dbReference>
<evidence type="ECO:0000256" key="4">
    <source>
        <dbReference type="ARBA" id="ARBA00022806"/>
    </source>
</evidence>
<feature type="domain" description="UvrD-like helicase C-terminal" evidence="15">
    <location>
        <begin position="291"/>
        <end position="567"/>
    </location>
</feature>
<dbReference type="InterPro" id="IPR000212">
    <property type="entry name" value="DNA_helicase_UvrD/REP"/>
</dbReference>
<evidence type="ECO:0000256" key="11">
    <source>
        <dbReference type="ARBA" id="ARBA00048988"/>
    </source>
</evidence>
<reference evidence="16 17" key="1">
    <citation type="submission" date="2021-01" db="EMBL/GenBank/DDBJ databases">
        <title>Chryseolinea sp. Jin1 Genome sequencing and assembly.</title>
        <authorList>
            <person name="Kim I."/>
        </authorList>
    </citation>
    <scope>NUCLEOTIDE SEQUENCE [LARGE SCALE GENOMIC DNA]</scope>
    <source>
        <strain evidence="16 17">Jin1</strain>
    </source>
</reference>
<dbReference type="Gene3D" id="3.40.50.300">
    <property type="entry name" value="P-loop containing nucleotide triphosphate hydrolases"/>
    <property type="match status" value="2"/>
</dbReference>
<dbReference type="PROSITE" id="PS51217">
    <property type="entry name" value="UVRD_HELICASE_CTER"/>
    <property type="match status" value="1"/>
</dbReference>
<dbReference type="Gene3D" id="1.10.486.10">
    <property type="entry name" value="PCRA, domain 4"/>
    <property type="match status" value="1"/>
</dbReference>
<dbReference type="InterPro" id="IPR014016">
    <property type="entry name" value="UvrD-like_ATP-bd"/>
</dbReference>
<dbReference type="Pfam" id="PF21196">
    <property type="entry name" value="PcrA_UvrD_tudor"/>
    <property type="match status" value="1"/>
</dbReference>
<keyword evidence="3 12" id="KW-0378">Hydrolase</keyword>
<evidence type="ECO:0000256" key="13">
    <source>
        <dbReference type="SAM" id="MobiDB-lite"/>
    </source>
</evidence>
<dbReference type="Gene3D" id="1.10.10.160">
    <property type="match status" value="1"/>
</dbReference>
<comment type="caution">
    <text evidence="16">The sequence shown here is derived from an EMBL/GenBank/DDBJ whole genome shotgun (WGS) entry which is preliminary data.</text>
</comment>
<evidence type="ECO:0000256" key="6">
    <source>
        <dbReference type="ARBA" id="ARBA00023125"/>
    </source>
</evidence>
<name>A0ABS1KUM9_9BACT</name>
<organism evidence="16 17">
    <name type="scientific">Chryseolinea lacunae</name>
    <dbReference type="NCBI Taxonomy" id="2801331"/>
    <lineage>
        <taxon>Bacteria</taxon>
        <taxon>Pseudomonadati</taxon>
        <taxon>Bacteroidota</taxon>
        <taxon>Cytophagia</taxon>
        <taxon>Cytophagales</taxon>
        <taxon>Fulvivirgaceae</taxon>
        <taxon>Chryseolinea</taxon>
    </lineage>
</organism>
<evidence type="ECO:0000256" key="9">
    <source>
        <dbReference type="ARBA" id="ARBA00034808"/>
    </source>
</evidence>
<dbReference type="SUPFAM" id="SSF52540">
    <property type="entry name" value="P-loop containing nucleoside triphosphate hydrolases"/>
    <property type="match status" value="1"/>
</dbReference>
<dbReference type="EMBL" id="JAERRB010000005">
    <property type="protein sequence ID" value="MBL0742888.1"/>
    <property type="molecule type" value="Genomic_DNA"/>
</dbReference>
<proteinExistence type="inferred from homology"/>
<keyword evidence="7" id="KW-0413">Isomerase</keyword>
<dbReference type="EC" id="5.6.2.4" evidence="9"/>
<dbReference type="InterPro" id="IPR027417">
    <property type="entry name" value="P-loop_NTPase"/>
</dbReference>
<keyword evidence="17" id="KW-1185">Reference proteome</keyword>
<evidence type="ECO:0000313" key="17">
    <source>
        <dbReference type="Proteomes" id="UP000613030"/>
    </source>
</evidence>
<feature type="region of interest" description="Disordered" evidence="13">
    <location>
        <begin position="682"/>
        <end position="701"/>
    </location>
</feature>
<evidence type="ECO:0000259" key="14">
    <source>
        <dbReference type="PROSITE" id="PS51198"/>
    </source>
</evidence>
<gene>
    <name evidence="16" type="ORF">JI741_16795</name>
</gene>
<accession>A0ABS1KUM9</accession>
<dbReference type="RefSeq" id="WP_202011595.1">
    <property type="nucleotide sequence ID" value="NZ_JAERRB010000005.1"/>
</dbReference>
<keyword evidence="4 12" id="KW-0347">Helicase</keyword>
<evidence type="ECO:0000256" key="10">
    <source>
        <dbReference type="ARBA" id="ARBA00034923"/>
    </source>
</evidence>
<evidence type="ECO:0000256" key="2">
    <source>
        <dbReference type="ARBA" id="ARBA00022741"/>
    </source>
</evidence>
<dbReference type="Pfam" id="PF13361">
    <property type="entry name" value="UvrD_C"/>
    <property type="match status" value="1"/>
</dbReference>
<evidence type="ECO:0000256" key="12">
    <source>
        <dbReference type="PROSITE-ProRule" id="PRU00560"/>
    </source>
</evidence>
<sequence>MTDYLESLNEPQREAVLNTEGPCMLIAGAGSGKTRVLTFRIAQLMNKGVDPFNIMSLTFTNKAAREMRERIEKVVGHDARNLWMGTFHSVFARILRAEAHHLGYPNNFTIYDTDDSKAMIRSIVKEMGLDDTVYKANTVYNRISAAKNSLIGWQDYLQNAELMGDDTANLRPEVGKIYKAYALRTFRAGSMDFDDLLFNTDKLFKEHLEVLNKYQQRFQYILVDEFQDTNLCQYFIIRKLAAVRQNICVVGDDAQSIYAFRGADITNILNFERDYPELKVIKLEQNYRSTQNIVHAANSVIKKNRAQLPKNVWTANEEGPLIELIKAVSDNEEGRLVSNSIFQERLQHQLKFSDFAILYRTNSQSRAIEEALRRMNIKYKVVGGLSFYQRKEIKDLLGYMRFVLNQQDEASFRRIINLPKRGIGDSTVDKIVVAANDHSMTIWDVLQNAAPFVGGRSATPIEDFVAMIKRFALEVERKDAYDAAFEIAKGSGLLRELYEDKTVEGLSRYENVQELLNAIKEFVDDPERQEKDLGSFLQEVSLVTGQDEDKDKDPDKVTLMTIHMAKGLEFRYVYIVGLEEDLFPSQMMLSSRADLEEERRLFYVAITRAEKRLFLSYALTRYRFGRLKNCEPSRFLDDIDQSFIKVASKFGGLESTPPPTSQYAKTLVNGIKKTIASTPVAKPPAGYKPSADFAPSDTSSLKEGMKVEHPKFGFGTVLQMDMSGADRKARISFGAVGEKTLLLSFAKLRIVD</sequence>
<dbReference type="CDD" id="cd17932">
    <property type="entry name" value="DEXQc_UvrD"/>
    <property type="match status" value="1"/>
</dbReference>
<dbReference type="InterPro" id="IPR014017">
    <property type="entry name" value="DNA_helicase_UvrD-like_C"/>
</dbReference>
<comment type="similarity">
    <text evidence="1">Belongs to the helicase family. UvrD subfamily.</text>
</comment>
<comment type="catalytic activity">
    <reaction evidence="11">
        <text>ATP + H2O = ADP + phosphate + H(+)</text>
        <dbReference type="Rhea" id="RHEA:13065"/>
        <dbReference type="ChEBI" id="CHEBI:15377"/>
        <dbReference type="ChEBI" id="CHEBI:15378"/>
        <dbReference type="ChEBI" id="CHEBI:30616"/>
        <dbReference type="ChEBI" id="CHEBI:43474"/>
        <dbReference type="ChEBI" id="CHEBI:456216"/>
        <dbReference type="EC" id="5.6.2.4"/>
    </reaction>
</comment>
<feature type="domain" description="UvrD-like helicase ATP-binding" evidence="14">
    <location>
        <begin position="6"/>
        <end position="290"/>
    </location>
</feature>
<evidence type="ECO:0000259" key="15">
    <source>
        <dbReference type="PROSITE" id="PS51217"/>
    </source>
</evidence>
<evidence type="ECO:0000256" key="3">
    <source>
        <dbReference type="ARBA" id="ARBA00022801"/>
    </source>
</evidence>
<dbReference type="CDD" id="cd18807">
    <property type="entry name" value="SF1_C_UvrD"/>
    <property type="match status" value="1"/>
</dbReference>
<dbReference type="Pfam" id="PF00580">
    <property type="entry name" value="UvrD-helicase"/>
    <property type="match status" value="1"/>
</dbReference>
<dbReference type="Proteomes" id="UP000613030">
    <property type="component" value="Unassembled WGS sequence"/>
</dbReference>
<dbReference type="InterPro" id="IPR013986">
    <property type="entry name" value="DExx_box_DNA_helicase_dom_sf"/>
</dbReference>
<evidence type="ECO:0000256" key="8">
    <source>
        <dbReference type="ARBA" id="ARBA00034617"/>
    </source>
</evidence>
<keyword evidence="5 12" id="KW-0067">ATP-binding</keyword>